<dbReference type="AlphaFoldDB" id="A0A6L2R6Z0"/>
<dbReference type="Gene3D" id="2.60.300.12">
    <property type="entry name" value="HesB-like domain"/>
    <property type="match status" value="1"/>
</dbReference>
<dbReference type="InterPro" id="IPR035903">
    <property type="entry name" value="HesB-like_dom_sf"/>
</dbReference>
<protein>
    <recommendedName>
        <fullName evidence="1">Core domain-containing protein</fullName>
    </recommendedName>
</protein>
<dbReference type="SUPFAM" id="SSF89360">
    <property type="entry name" value="HesB-like domain"/>
    <property type="match status" value="1"/>
</dbReference>
<comment type="caution">
    <text evidence="2">The sequence shown here is derived from an EMBL/GenBank/DDBJ whole genome shotgun (WGS) entry which is preliminary data.</text>
</comment>
<evidence type="ECO:0000313" key="2">
    <source>
        <dbReference type="EMBL" id="GFH63303.1"/>
    </source>
</evidence>
<name>A0A6L2R6Z0_9BACT</name>
<dbReference type="NCBIfam" id="NF038090">
    <property type="entry name" value="IscA_HesB_Se"/>
    <property type="match status" value="1"/>
</dbReference>
<dbReference type="Pfam" id="PF01521">
    <property type="entry name" value="Fe-S_biosyn"/>
    <property type="match status" value="1"/>
</dbReference>
<dbReference type="InterPro" id="IPR000361">
    <property type="entry name" value="ATAP_core_dom"/>
</dbReference>
<organism evidence="2 3">
    <name type="scientific">Candidatus Desulfovibrio kirbyi</name>
    <dbReference type="NCBI Taxonomy" id="2696086"/>
    <lineage>
        <taxon>Bacteria</taxon>
        <taxon>Pseudomonadati</taxon>
        <taxon>Thermodesulfobacteriota</taxon>
        <taxon>Desulfovibrionia</taxon>
        <taxon>Desulfovibrionales</taxon>
        <taxon>Desulfovibrionaceae</taxon>
        <taxon>Desulfovibrio</taxon>
    </lineage>
</organism>
<evidence type="ECO:0000259" key="1">
    <source>
        <dbReference type="Pfam" id="PF01521"/>
    </source>
</evidence>
<feature type="domain" description="Core" evidence="1">
    <location>
        <begin position="2"/>
        <end position="83"/>
    </location>
</feature>
<reference evidence="2 3" key="1">
    <citation type="journal article" date="2020" name="ISME J.">
        <title>Parallel Reductive Genome Evolution in Desulfovibrio Ectosymbionts Independently Acquired by Trichonympha Protists in the Termite Gut.</title>
        <authorList>
            <person name="Takeuchi M."/>
            <person name="Kuwahara H."/>
            <person name="Murakami T."/>
            <person name="Takahashi K."/>
            <person name="Kajitani R."/>
            <person name="Toyoda A."/>
            <person name="Itoh T."/>
            <person name="Ohkuma M."/>
            <person name="Hongoh Y."/>
        </authorList>
    </citation>
    <scope>NUCLEOTIDE SEQUENCE [LARGE SCALE GENOMIC DNA]</scope>
    <source>
        <strain evidence="2">ZnDsv-02</strain>
    </source>
</reference>
<gene>
    <name evidence="2" type="ORF">ZNDK_1074</name>
</gene>
<evidence type="ECO:0000313" key="3">
    <source>
        <dbReference type="Proteomes" id="UP000505077"/>
    </source>
</evidence>
<accession>A0A6L2R6Z0</accession>
<dbReference type="EMBL" id="BLLL01000012">
    <property type="protein sequence ID" value="GFH63303.1"/>
    <property type="molecule type" value="Genomic_DNA"/>
</dbReference>
<sequence>MLELTESARKELDAFFADKEKSPIRIYATGGCGGPRLTLAMDTPNDRDITAEKDGFTFCISRELLVQVQGVTIDLGYMGFMVKSLLPLEFSGESGCCSCSGGCAPH</sequence>
<proteinExistence type="predicted"/>
<dbReference type="Proteomes" id="UP000505077">
    <property type="component" value="Unassembled WGS sequence"/>
</dbReference>